<evidence type="ECO:0000313" key="1">
    <source>
        <dbReference type="EMBL" id="BBI31228.1"/>
    </source>
</evidence>
<dbReference type="SUPFAM" id="SSF103642">
    <property type="entry name" value="Sec-C motif"/>
    <property type="match status" value="1"/>
</dbReference>
<dbReference type="Proteomes" id="UP000289856">
    <property type="component" value="Chromosome"/>
</dbReference>
<dbReference type="PANTHER" id="PTHR33747:SF1">
    <property type="entry name" value="ADENYLATE CYCLASE-ASSOCIATED CAP C-TERMINAL DOMAIN-CONTAINING PROTEIN"/>
    <property type="match status" value="1"/>
</dbReference>
<evidence type="ECO:0000313" key="2">
    <source>
        <dbReference type="Proteomes" id="UP000289856"/>
    </source>
</evidence>
<dbReference type="PANTHER" id="PTHR33747">
    <property type="entry name" value="UPF0225 PROTEIN SCO1677"/>
    <property type="match status" value="1"/>
</dbReference>
<accession>A0A3T1CZH9</accession>
<gene>
    <name evidence="1" type="ORF">KCTCHS21_06270</name>
</gene>
<dbReference type="AlphaFoldDB" id="A0A3T1CZH9"/>
<dbReference type="OrthoDB" id="9814022at2"/>
<dbReference type="InterPro" id="IPR004027">
    <property type="entry name" value="SEC_C_motif"/>
</dbReference>
<sequence>MDFSKLIREANIEHAIKGEVKTKLSDILQLFSKASLLTVAKNYELSGRSKMNKQELVDSLFETVTDVSELESVLIITEEKGWDLFQSLVNTPYVQEETFNPGMYLFLLERSLLFSFYYEDKLYYTIPEEIKETYKQLLQGTFLEARDRYQLINQYVTASSNLYGACKLDKVVEIFNAQNEKQLDQKEFIHFYSMASSKHQQWYLYQGYIFSNDFESDDQDEDLEAHLERTKHKPYYTPPKAEFLKHADSGYYRKTAQLDNLKAFILKNMCKDKQLVEVLMDDIQLVCSMERPMSDVINELERRNIIFDNQGQVQAIMPLIIDVYNNTRIWSNNGYTPAELGAISGKTTPKFSPAIPKFSTATPKPSKIGRNDPCTCGSGKKYKKCCGQ</sequence>
<name>A0A3T1CZH9_9BACL</name>
<dbReference type="Pfam" id="PF02810">
    <property type="entry name" value="SEC-C"/>
    <property type="match status" value="1"/>
</dbReference>
<reference evidence="1 2" key="1">
    <citation type="submission" date="2019-01" db="EMBL/GenBank/DDBJ databases">
        <title>Complete genome sequence of Cohnella hallensis HS21 isolated from Korean fir (Abies koreana) rhizospheric soil.</title>
        <authorList>
            <person name="Jiang L."/>
            <person name="Kang S.W."/>
            <person name="Kim S."/>
            <person name="Jung J."/>
            <person name="Kim C.Y."/>
            <person name="Kim D.H."/>
            <person name="Kim S.W."/>
            <person name="Lee J."/>
        </authorList>
    </citation>
    <scope>NUCLEOTIDE SEQUENCE [LARGE SCALE GENOMIC DNA]</scope>
    <source>
        <strain evidence="1 2">HS21</strain>
    </source>
</reference>
<organism evidence="1 2">
    <name type="scientific">Cohnella abietis</name>
    <dbReference type="NCBI Taxonomy" id="2507935"/>
    <lineage>
        <taxon>Bacteria</taxon>
        <taxon>Bacillati</taxon>
        <taxon>Bacillota</taxon>
        <taxon>Bacilli</taxon>
        <taxon>Bacillales</taxon>
        <taxon>Paenibacillaceae</taxon>
        <taxon>Cohnella</taxon>
    </lineage>
</organism>
<protein>
    <recommendedName>
        <fullName evidence="3">Rho termination factor N-terminal domain-containing protein</fullName>
    </recommendedName>
</protein>
<dbReference type="Gene3D" id="3.10.450.50">
    <property type="match status" value="1"/>
</dbReference>
<keyword evidence="2" id="KW-1185">Reference proteome</keyword>
<dbReference type="RefSeq" id="WP_130605084.1">
    <property type="nucleotide sequence ID" value="NZ_AP019400.1"/>
</dbReference>
<dbReference type="KEGG" id="cohn:KCTCHS21_06270"/>
<evidence type="ECO:0008006" key="3">
    <source>
        <dbReference type="Google" id="ProtNLM"/>
    </source>
</evidence>
<dbReference type="EMBL" id="AP019400">
    <property type="protein sequence ID" value="BBI31228.1"/>
    <property type="molecule type" value="Genomic_DNA"/>
</dbReference>
<proteinExistence type="predicted"/>